<dbReference type="InterPro" id="IPR011990">
    <property type="entry name" value="TPR-like_helical_dom_sf"/>
</dbReference>
<organism evidence="8 9">
    <name type="scientific">Cyclobacterium qasimii</name>
    <dbReference type="NCBI Taxonomy" id="1350429"/>
    <lineage>
        <taxon>Bacteria</taxon>
        <taxon>Pseudomonadati</taxon>
        <taxon>Bacteroidota</taxon>
        <taxon>Cytophagia</taxon>
        <taxon>Cytophagales</taxon>
        <taxon>Cyclobacteriaceae</taxon>
        <taxon>Cyclobacterium</taxon>
    </lineage>
</organism>
<sequence length="555" mass="63047">MRTIIVTLIISFFLIFVSGCSETWLEENTPHLITTESLYTDLNGFESGLNGLYSLVRVQYEEGWGGYSMLKALFIGGTDNVTPNHYTGQGYSNLTADWGAVNNPHLQDYASGWAWLYSIVNAANTIINRAESDNNIDWNGGDALPDENKNRVIAEAKLFRAWAYRHLVYGWGDVPISLIESGEIIKTDWERAPSIEVRKQIISDLLFAEEYIPVRPNKRGKITKGVAQHYLAEMYLVLNMPDSALIWADKAINTPEYALISDRYGVNKDLPGVTIMDMFTEGNENYDQGNTEALWVIQFAKETVGGSGSRLIRWAGSRFDAWVINGVRPWTMTYERGGRGQSRQSLTKWALESYEPQDERASIHAIRWYFILNDAEANAPYAADNLPPGYNYGDTIYLDSSGDITRENYSRNNWPFSRKLEGSDPDNPSSGYQFNDHIYLRLADTYLLKAEAEFKLGLITEATNTINTIRSRSNASIISPSQLDMDFILDERSRELVLEEDRRWHLLRTGKWLERMRKYNKNGGQNAAARDTIWPIPQIVIDANLTKPMAQNPGF</sequence>
<dbReference type="SUPFAM" id="SSF48452">
    <property type="entry name" value="TPR-like"/>
    <property type="match status" value="1"/>
</dbReference>
<evidence type="ECO:0000256" key="5">
    <source>
        <dbReference type="ARBA" id="ARBA00023237"/>
    </source>
</evidence>
<dbReference type="Proteomes" id="UP000321301">
    <property type="component" value="Unassembled WGS sequence"/>
</dbReference>
<keyword evidence="5" id="KW-0998">Cell outer membrane</keyword>
<evidence type="ECO:0000313" key="9">
    <source>
        <dbReference type="Proteomes" id="UP000321301"/>
    </source>
</evidence>
<dbReference type="Pfam" id="PF07980">
    <property type="entry name" value="SusD_RagB"/>
    <property type="match status" value="1"/>
</dbReference>
<name>A0A512C6A3_9BACT</name>
<keyword evidence="9" id="KW-1185">Reference proteome</keyword>
<dbReference type="Gene3D" id="1.25.40.390">
    <property type="match status" value="1"/>
</dbReference>
<evidence type="ECO:0000313" key="8">
    <source>
        <dbReference type="EMBL" id="GEO19746.1"/>
    </source>
</evidence>
<evidence type="ECO:0000256" key="1">
    <source>
        <dbReference type="ARBA" id="ARBA00004442"/>
    </source>
</evidence>
<dbReference type="EMBL" id="BJYV01000001">
    <property type="protein sequence ID" value="GEO19746.1"/>
    <property type="molecule type" value="Genomic_DNA"/>
</dbReference>
<feature type="domain" description="RagB/SusD" evidence="6">
    <location>
        <begin position="291"/>
        <end position="555"/>
    </location>
</feature>
<evidence type="ECO:0000259" key="6">
    <source>
        <dbReference type="Pfam" id="PF07980"/>
    </source>
</evidence>
<evidence type="ECO:0000256" key="4">
    <source>
        <dbReference type="ARBA" id="ARBA00023136"/>
    </source>
</evidence>
<dbReference type="InterPro" id="IPR012944">
    <property type="entry name" value="SusD_RagB_dom"/>
</dbReference>
<dbReference type="RefSeq" id="WP_020889783.1">
    <property type="nucleotide sequence ID" value="NZ_BJYV01000001.1"/>
</dbReference>
<reference evidence="8 9" key="1">
    <citation type="submission" date="2019-07" db="EMBL/GenBank/DDBJ databases">
        <title>Whole genome shotgun sequence of Cyclobacterium qasimii NBRC 106168.</title>
        <authorList>
            <person name="Hosoyama A."/>
            <person name="Uohara A."/>
            <person name="Ohji S."/>
            <person name="Ichikawa N."/>
        </authorList>
    </citation>
    <scope>NUCLEOTIDE SEQUENCE [LARGE SCALE GENOMIC DNA]</scope>
    <source>
        <strain evidence="8 9">NBRC 106168</strain>
    </source>
</reference>
<dbReference type="PROSITE" id="PS51257">
    <property type="entry name" value="PROKAR_LIPOPROTEIN"/>
    <property type="match status" value="1"/>
</dbReference>
<gene>
    <name evidence="8" type="ORF">CQA01_02800</name>
</gene>
<dbReference type="InterPro" id="IPR033985">
    <property type="entry name" value="SusD-like_N"/>
</dbReference>
<comment type="caution">
    <text evidence="8">The sequence shown here is derived from an EMBL/GenBank/DDBJ whole genome shotgun (WGS) entry which is preliminary data.</text>
</comment>
<keyword evidence="4" id="KW-0472">Membrane</keyword>
<evidence type="ECO:0008006" key="10">
    <source>
        <dbReference type="Google" id="ProtNLM"/>
    </source>
</evidence>
<evidence type="ECO:0000256" key="3">
    <source>
        <dbReference type="ARBA" id="ARBA00022729"/>
    </source>
</evidence>
<evidence type="ECO:0000259" key="7">
    <source>
        <dbReference type="Pfam" id="PF14322"/>
    </source>
</evidence>
<keyword evidence="3" id="KW-0732">Signal</keyword>
<feature type="domain" description="SusD-like N-terminal" evidence="7">
    <location>
        <begin position="87"/>
        <end position="236"/>
    </location>
</feature>
<proteinExistence type="inferred from homology"/>
<comment type="similarity">
    <text evidence="2">Belongs to the SusD family.</text>
</comment>
<evidence type="ECO:0000256" key="2">
    <source>
        <dbReference type="ARBA" id="ARBA00006275"/>
    </source>
</evidence>
<protein>
    <recommendedName>
        <fullName evidence="10">Starch-binding protein</fullName>
    </recommendedName>
</protein>
<dbReference type="GO" id="GO:0009279">
    <property type="term" value="C:cell outer membrane"/>
    <property type="evidence" value="ECO:0007669"/>
    <property type="project" value="UniProtKB-SubCell"/>
</dbReference>
<accession>A0A512C6A3</accession>
<dbReference type="Pfam" id="PF14322">
    <property type="entry name" value="SusD-like_3"/>
    <property type="match status" value="1"/>
</dbReference>
<dbReference type="AlphaFoldDB" id="A0A512C6A3"/>
<comment type="subcellular location">
    <subcellularLocation>
        <location evidence="1">Cell outer membrane</location>
    </subcellularLocation>
</comment>